<evidence type="ECO:0000313" key="3">
    <source>
        <dbReference type="Proteomes" id="UP000035963"/>
    </source>
</evidence>
<reference evidence="2 3" key="1">
    <citation type="journal article" date="2015" name="Genome Announc.">
        <title>Draft Genome Sequence of Burkholderia sp. Strain PML1(12), an Ectomycorrhizosphere-Inhabiting Bacterium with Effective Mineral-Weathering Ability.</title>
        <authorList>
            <person name="Uroz S."/>
            <person name="Oger P."/>
        </authorList>
    </citation>
    <scope>NUCLEOTIDE SEQUENCE [LARGE SCALE GENOMIC DNA]</scope>
    <source>
        <strain evidence="3">PML1(12)</strain>
    </source>
</reference>
<keyword evidence="1" id="KW-0732">Signal</keyword>
<gene>
    <name evidence="2" type="ORF">EOS_06475</name>
</gene>
<evidence type="ECO:0000313" key="2">
    <source>
        <dbReference type="EMBL" id="KLU26998.1"/>
    </source>
</evidence>
<organism evidence="2 3">
    <name type="scientific">Caballeronia mineralivorans PML1(12)</name>
    <dbReference type="NCBI Taxonomy" id="908627"/>
    <lineage>
        <taxon>Bacteria</taxon>
        <taxon>Pseudomonadati</taxon>
        <taxon>Pseudomonadota</taxon>
        <taxon>Betaproteobacteria</taxon>
        <taxon>Burkholderiales</taxon>
        <taxon>Burkholderiaceae</taxon>
        <taxon>Caballeronia</taxon>
    </lineage>
</organism>
<feature type="chain" id="PRO_5005251709" evidence="1">
    <location>
        <begin position="31"/>
        <end position="174"/>
    </location>
</feature>
<keyword evidence="3" id="KW-1185">Reference proteome</keyword>
<evidence type="ECO:0000256" key="1">
    <source>
        <dbReference type="SAM" id="SignalP"/>
    </source>
</evidence>
<dbReference type="AlphaFoldDB" id="A0A0J1G488"/>
<dbReference type="PATRIC" id="fig|908627.4.peg.1435"/>
<dbReference type="Proteomes" id="UP000035963">
    <property type="component" value="Unassembled WGS sequence"/>
</dbReference>
<feature type="signal peptide" evidence="1">
    <location>
        <begin position="1"/>
        <end position="30"/>
    </location>
</feature>
<accession>A0A0J1G488</accession>
<dbReference type="EMBL" id="AEJF01000056">
    <property type="protein sequence ID" value="KLU26998.1"/>
    <property type="molecule type" value="Genomic_DNA"/>
</dbReference>
<dbReference type="RefSeq" id="WP_047845784.1">
    <property type="nucleotide sequence ID" value="NZ_AEJF01000056.1"/>
</dbReference>
<dbReference type="OrthoDB" id="9009297at2"/>
<proteinExistence type="predicted"/>
<protein>
    <submittedName>
        <fullName evidence="2">Uncharacterized protein</fullName>
    </submittedName>
</protein>
<comment type="caution">
    <text evidence="2">The sequence shown here is derived from an EMBL/GenBank/DDBJ whole genome shotgun (WGS) entry which is preliminary data.</text>
</comment>
<sequence length="174" mass="17833">MKSKSRKLGKSFKSALIAAASSMVMTGAFAASIDGTTSVRVGEKVQSVDVAMHQVTVVNAQGATEAFQIGSNVANLDQLKAGTNVVGVTQRAIRLTVLDSSSLVATPSPEGDQTVASVARVDRERGVMTLKDTQGAELTVQANSPKAAATVVPGTRVLVDVVSPTPLASGQALR</sequence>
<name>A0A0J1G488_9BURK</name>